<evidence type="ECO:0000256" key="4">
    <source>
        <dbReference type="ARBA" id="ARBA00022723"/>
    </source>
</evidence>
<keyword evidence="8" id="KW-0732">Signal</keyword>
<evidence type="ECO:0000256" key="6">
    <source>
        <dbReference type="ARBA" id="ARBA00023239"/>
    </source>
</evidence>
<keyword evidence="9" id="KW-0472">Membrane</keyword>
<dbReference type="SMART" id="SM01057">
    <property type="entry name" value="Carb_anhydrase"/>
    <property type="match status" value="1"/>
</dbReference>
<feature type="domain" description="Alpha-carbonic anhydrase" evidence="10">
    <location>
        <begin position="24"/>
        <end position="284"/>
    </location>
</feature>
<evidence type="ECO:0000256" key="2">
    <source>
        <dbReference type="ARBA" id="ARBA00010718"/>
    </source>
</evidence>
<name>A0ABQ8J740_DERPT</name>
<dbReference type="SUPFAM" id="SSF51069">
    <property type="entry name" value="Carbonic anhydrase"/>
    <property type="match status" value="1"/>
</dbReference>
<dbReference type="PANTHER" id="PTHR18952:SF265">
    <property type="entry name" value="CARBONIC ANHYDRASE"/>
    <property type="match status" value="1"/>
</dbReference>
<evidence type="ECO:0000256" key="9">
    <source>
        <dbReference type="SAM" id="Phobius"/>
    </source>
</evidence>
<dbReference type="Gene3D" id="3.10.200.10">
    <property type="entry name" value="Alpha carbonic anhydrase"/>
    <property type="match status" value="1"/>
</dbReference>
<evidence type="ECO:0000256" key="5">
    <source>
        <dbReference type="ARBA" id="ARBA00022833"/>
    </source>
</evidence>
<comment type="cofactor">
    <cofactor evidence="8">
        <name>Zn(2+)</name>
        <dbReference type="ChEBI" id="CHEBI:29105"/>
    </cofactor>
</comment>
<sequence>MNNKVMQFIIILIILLNRKVDTFQKWTYDDQKAWSIDNKECSDHYQSPININPNDLILNDSLKIEFHNYNQPSSNYRVTNHGHSVQFDYIGDSIMVPMITGSALNGKEFALQQFHFHWGLEPKFGSEHRIDDHIYPIEMHLVHYNHDEYQSFSQALQSRNENVAVLAIFFDIQNKNNPDFDVISEKIQHLQTTHTNYSIDLQDRLILQFLLPKNIRNFYRYHGSFTTPPCTTNVTWLVMNQPNEIGFIQYEKFKNVIDHKSGKPIGNNYRQLQQLNGRKIECSFQHHQQQQNNNNNNGDHSNKSISMIIILVLSIIDLLAFLTLSKFYMFK</sequence>
<dbReference type="PROSITE" id="PS00162">
    <property type="entry name" value="ALPHA_CA_1"/>
    <property type="match status" value="1"/>
</dbReference>
<dbReference type="PANTHER" id="PTHR18952">
    <property type="entry name" value="CARBONIC ANHYDRASE"/>
    <property type="match status" value="1"/>
</dbReference>
<evidence type="ECO:0000256" key="8">
    <source>
        <dbReference type="RuleBase" id="RU367011"/>
    </source>
</evidence>
<comment type="similarity">
    <text evidence="2 8">Belongs to the alpha-carbonic anhydrase family.</text>
</comment>
<dbReference type="InterPro" id="IPR023561">
    <property type="entry name" value="Carbonic_anhydrase_a-class"/>
</dbReference>
<dbReference type="CDD" id="cd00326">
    <property type="entry name" value="alpha_CA"/>
    <property type="match status" value="1"/>
</dbReference>
<comment type="function">
    <text evidence="1 8">Reversible hydration of carbon dioxide.</text>
</comment>
<dbReference type="InterPro" id="IPR018338">
    <property type="entry name" value="Carbonic_anhydrase_a-class_CS"/>
</dbReference>
<dbReference type="InterPro" id="IPR001148">
    <property type="entry name" value="CA_dom"/>
</dbReference>
<keyword evidence="6 8" id="KW-0456">Lyase</keyword>
<dbReference type="EC" id="4.2.1.1" evidence="3 8"/>
<dbReference type="EMBL" id="NJHN03000064">
    <property type="protein sequence ID" value="KAH9418362.1"/>
    <property type="molecule type" value="Genomic_DNA"/>
</dbReference>
<keyword evidence="4 8" id="KW-0479">Metal-binding</keyword>
<comment type="caution">
    <text evidence="11">The sequence shown here is derived from an EMBL/GenBank/DDBJ whole genome shotgun (WGS) entry which is preliminary data.</text>
</comment>
<evidence type="ECO:0000256" key="7">
    <source>
        <dbReference type="ARBA" id="ARBA00048348"/>
    </source>
</evidence>
<feature type="chain" id="PRO_5045013374" description="Carbonic anhydrase" evidence="8">
    <location>
        <begin position="23"/>
        <end position="331"/>
    </location>
</feature>
<dbReference type="InterPro" id="IPR036398">
    <property type="entry name" value="CA_dom_sf"/>
</dbReference>
<accession>A0ABQ8J740</accession>
<proteinExistence type="inferred from homology"/>
<evidence type="ECO:0000259" key="10">
    <source>
        <dbReference type="PROSITE" id="PS51144"/>
    </source>
</evidence>
<gene>
    <name evidence="11" type="primary">CA6</name>
    <name evidence="11" type="ORF">DERP_010231</name>
</gene>
<organism evidence="11 12">
    <name type="scientific">Dermatophagoides pteronyssinus</name>
    <name type="common">European house dust mite</name>
    <dbReference type="NCBI Taxonomy" id="6956"/>
    <lineage>
        <taxon>Eukaryota</taxon>
        <taxon>Metazoa</taxon>
        <taxon>Ecdysozoa</taxon>
        <taxon>Arthropoda</taxon>
        <taxon>Chelicerata</taxon>
        <taxon>Arachnida</taxon>
        <taxon>Acari</taxon>
        <taxon>Acariformes</taxon>
        <taxon>Sarcoptiformes</taxon>
        <taxon>Astigmata</taxon>
        <taxon>Psoroptidia</taxon>
        <taxon>Analgoidea</taxon>
        <taxon>Pyroglyphidae</taxon>
        <taxon>Dermatophagoidinae</taxon>
        <taxon>Dermatophagoides</taxon>
    </lineage>
</organism>
<keyword evidence="9" id="KW-1133">Transmembrane helix</keyword>
<dbReference type="Pfam" id="PF00194">
    <property type="entry name" value="Carb_anhydrase"/>
    <property type="match status" value="1"/>
</dbReference>
<reference evidence="11 12" key="1">
    <citation type="journal article" date="2018" name="J. Allergy Clin. Immunol.">
        <title>High-quality assembly of Dermatophagoides pteronyssinus genome and transcriptome reveals a wide range of novel allergens.</title>
        <authorList>
            <person name="Liu X.Y."/>
            <person name="Yang K.Y."/>
            <person name="Wang M.Q."/>
            <person name="Kwok J.S."/>
            <person name="Zeng X."/>
            <person name="Yang Z."/>
            <person name="Xiao X.J."/>
            <person name="Lau C.P."/>
            <person name="Li Y."/>
            <person name="Huang Z.M."/>
            <person name="Ba J.G."/>
            <person name="Yim A.K."/>
            <person name="Ouyang C.Y."/>
            <person name="Ngai S.M."/>
            <person name="Chan T.F."/>
            <person name="Leung E.L."/>
            <person name="Liu L."/>
            <person name="Liu Z.G."/>
            <person name="Tsui S.K."/>
        </authorList>
    </citation>
    <scope>NUCLEOTIDE SEQUENCE [LARGE SCALE GENOMIC DNA]</scope>
    <source>
        <strain evidence="11">Derp</strain>
    </source>
</reference>
<evidence type="ECO:0000256" key="1">
    <source>
        <dbReference type="ARBA" id="ARBA00002904"/>
    </source>
</evidence>
<keyword evidence="9" id="KW-0812">Transmembrane</keyword>
<protein>
    <recommendedName>
        <fullName evidence="3 8">Carbonic anhydrase</fullName>
        <ecNumber evidence="3 8">4.2.1.1</ecNumber>
    </recommendedName>
</protein>
<keyword evidence="5 8" id="KW-0862">Zinc</keyword>
<evidence type="ECO:0000313" key="11">
    <source>
        <dbReference type="EMBL" id="KAH9418362.1"/>
    </source>
</evidence>
<dbReference type="PROSITE" id="PS51144">
    <property type="entry name" value="ALPHA_CA_2"/>
    <property type="match status" value="1"/>
</dbReference>
<comment type="catalytic activity">
    <reaction evidence="7 8">
        <text>hydrogencarbonate + H(+) = CO2 + H2O</text>
        <dbReference type="Rhea" id="RHEA:10748"/>
        <dbReference type="ChEBI" id="CHEBI:15377"/>
        <dbReference type="ChEBI" id="CHEBI:15378"/>
        <dbReference type="ChEBI" id="CHEBI:16526"/>
        <dbReference type="ChEBI" id="CHEBI:17544"/>
        <dbReference type="EC" id="4.2.1.1"/>
    </reaction>
</comment>
<feature type="signal peptide" evidence="8">
    <location>
        <begin position="1"/>
        <end position="22"/>
    </location>
</feature>
<feature type="transmembrane region" description="Helical" evidence="9">
    <location>
        <begin position="305"/>
        <end position="324"/>
    </location>
</feature>
<keyword evidence="12" id="KW-1185">Reference proteome</keyword>
<dbReference type="Proteomes" id="UP000887458">
    <property type="component" value="Unassembled WGS sequence"/>
</dbReference>
<evidence type="ECO:0000313" key="12">
    <source>
        <dbReference type="Proteomes" id="UP000887458"/>
    </source>
</evidence>
<evidence type="ECO:0000256" key="3">
    <source>
        <dbReference type="ARBA" id="ARBA00012925"/>
    </source>
</evidence>
<reference evidence="11 12" key="2">
    <citation type="journal article" date="2022" name="Mol. Biol. Evol.">
        <title>Comparative Genomics Reveals Insights into the Divergent Evolution of Astigmatic Mites and Household Pest Adaptations.</title>
        <authorList>
            <person name="Xiong Q."/>
            <person name="Wan A.T."/>
            <person name="Liu X."/>
            <person name="Fung C.S."/>
            <person name="Xiao X."/>
            <person name="Malainual N."/>
            <person name="Hou J."/>
            <person name="Wang L."/>
            <person name="Wang M."/>
            <person name="Yang K.Y."/>
            <person name="Cui Y."/>
            <person name="Leung E.L."/>
            <person name="Nong W."/>
            <person name="Shin S.K."/>
            <person name="Au S.W."/>
            <person name="Jeong K.Y."/>
            <person name="Chew F.T."/>
            <person name="Hui J.H."/>
            <person name="Leung T.F."/>
            <person name="Tungtrongchitr A."/>
            <person name="Zhong N."/>
            <person name="Liu Z."/>
            <person name="Tsui S.K."/>
        </authorList>
    </citation>
    <scope>NUCLEOTIDE SEQUENCE [LARGE SCALE GENOMIC DNA]</scope>
    <source>
        <strain evidence="11">Derp</strain>
    </source>
</reference>